<name>A0A1X1DM89_9GAMM</name>
<dbReference type="Gene3D" id="2.40.128.200">
    <property type="match status" value="1"/>
</dbReference>
<dbReference type="EMBL" id="CP026377">
    <property type="protein sequence ID" value="AUX93367.1"/>
    <property type="molecule type" value="Genomic_DNA"/>
</dbReference>
<evidence type="ECO:0000256" key="4">
    <source>
        <dbReference type="ARBA" id="ARBA00023288"/>
    </source>
</evidence>
<dbReference type="OrthoDB" id="5588236at2"/>
<organism evidence="6 7">
    <name type="scientific">Mixta gaviniae</name>
    <dbReference type="NCBI Taxonomy" id="665914"/>
    <lineage>
        <taxon>Bacteria</taxon>
        <taxon>Pseudomonadati</taxon>
        <taxon>Pseudomonadota</taxon>
        <taxon>Gammaproteobacteria</taxon>
        <taxon>Enterobacterales</taxon>
        <taxon>Erwiniaceae</taxon>
        <taxon>Mixta</taxon>
    </lineage>
</organism>
<feature type="domain" description="C-type lysozyme inhibitor" evidence="5">
    <location>
        <begin position="31"/>
        <end position="92"/>
    </location>
</feature>
<dbReference type="SUPFAM" id="SSF141488">
    <property type="entry name" value="YdhA-like"/>
    <property type="match status" value="1"/>
</dbReference>
<protein>
    <recommendedName>
        <fullName evidence="5">C-type lysozyme inhibitor domain-containing protein</fullName>
    </recommendedName>
</protein>
<keyword evidence="2" id="KW-0472">Membrane</keyword>
<keyword evidence="1" id="KW-0732">Signal</keyword>
<dbReference type="AlphaFoldDB" id="A0A1X1DM89"/>
<evidence type="ECO:0000256" key="2">
    <source>
        <dbReference type="ARBA" id="ARBA00023136"/>
    </source>
</evidence>
<dbReference type="Proteomes" id="UP000238365">
    <property type="component" value="Chromosome"/>
</dbReference>
<evidence type="ECO:0000259" key="5">
    <source>
        <dbReference type="Pfam" id="PF09864"/>
    </source>
</evidence>
<reference evidence="6 7" key="1">
    <citation type="submission" date="2018-01" db="EMBL/GenBank/DDBJ databases">
        <title>Complete and assembled Genome of Pantoea gaviniae DSM22758T.</title>
        <authorList>
            <person name="Stevens M.J.A."/>
            <person name="Zurfluh K."/>
            <person name="Stephan R."/>
        </authorList>
    </citation>
    <scope>NUCLEOTIDE SEQUENCE [LARGE SCALE GENOMIC DNA]</scope>
    <source>
        <strain evidence="6 7">DSM 22758</strain>
    </source>
</reference>
<gene>
    <name evidence="6" type="ORF">C2E15_09950</name>
</gene>
<dbReference type="InterPro" id="IPR036328">
    <property type="entry name" value="MliC_sf"/>
</dbReference>
<keyword evidence="3" id="KW-0564">Palmitate</keyword>
<proteinExistence type="predicted"/>
<dbReference type="InterPro" id="IPR018660">
    <property type="entry name" value="MliC"/>
</dbReference>
<dbReference type="PROSITE" id="PS51257">
    <property type="entry name" value="PROKAR_LIPOPROTEIN"/>
    <property type="match status" value="1"/>
</dbReference>
<sequence length="102" mass="11141">MKKSLTLIITLLLTGCGLGGKPQNEAQVLHYRCGTLPLTVTLTPQQAHLVMDGQPLALQQEESAVGTSYSDGTYRLRTQGEGATIERSQRVIVNDCQREDAR</sequence>
<dbReference type="KEGG" id="pgz:C2E15_09950"/>
<evidence type="ECO:0000313" key="6">
    <source>
        <dbReference type="EMBL" id="AUX93367.1"/>
    </source>
</evidence>
<dbReference type="Pfam" id="PF09864">
    <property type="entry name" value="MliC"/>
    <property type="match status" value="1"/>
</dbReference>
<keyword evidence="4" id="KW-0449">Lipoprotein</keyword>
<accession>A0A1X1DM89</accession>
<evidence type="ECO:0000256" key="3">
    <source>
        <dbReference type="ARBA" id="ARBA00023139"/>
    </source>
</evidence>
<keyword evidence="7" id="KW-1185">Reference proteome</keyword>
<evidence type="ECO:0000256" key="1">
    <source>
        <dbReference type="ARBA" id="ARBA00022729"/>
    </source>
</evidence>
<dbReference type="RefSeq" id="WP_104957224.1">
    <property type="nucleotide sequence ID" value="NZ_CP026377.1"/>
</dbReference>
<evidence type="ECO:0000313" key="7">
    <source>
        <dbReference type="Proteomes" id="UP000238365"/>
    </source>
</evidence>